<reference evidence="2" key="3">
    <citation type="submission" date="2018-11" db="EMBL/GenBank/DDBJ databases">
        <authorList>
            <consortium name="Genoscope - CEA"/>
            <person name="William W."/>
        </authorList>
    </citation>
    <scope>NUCLEOTIDE SEQUENCE</scope>
</reference>
<dbReference type="OMA" id="CTGTKVP"/>
<organism evidence="2">
    <name type="scientific">Brassica campestris</name>
    <name type="common">Field mustard</name>
    <dbReference type="NCBI Taxonomy" id="3711"/>
    <lineage>
        <taxon>Eukaryota</taxon>
        <taxon>Viridiplantae</taxon>
        <taxon>Streptophyta</taxon>
        <taxon>Embryophyta</taxon>
        <taxon>Tracheophyta</taxon>
        <taxon>Spermatophyta</taxon>
        <taxon>Magnoliopsida</taxon>
        <taxon>eudicotyledons</taxon>
        <taxon>Gunneridae</taxon>
        <taxon>Pentapetalae</taxon>
        <taxon>rosids</taxon>
        <taxon>malvids</taxon>
        <taxon>Brassicales</taxon>
        <taxon>Brassicaceae</taxon>
        <taxon>Brassiceae</taxon>
        <taxon>Brassica</taxon>
    </lineage>
</organism>
<proteinExistence type="predicted"/>
<keyword evidence="4" id="KW-1185">Reference proteome</keyword>
<gene>
    <name evidence="2" type="ORF">BRAA02T08739Z</name>
    <name evidence="1" type="ORF">BRAPAZ1V2_A02P45840.2</name>
</gene>
<dbReference type="Gramene" id="A02p45840.2_BraZ1">
    <property type="protein sequence ID" value="A02p45840.2_BraZ1.CDS.1"/>
    <property type="gene ID" value="A02g45840.2_BraZ1"/>
</dbReference>
<dbReference type="AlphaFoldDB" id="A0A3P6AEV3"/>
<accession>M4DW00</accession>
<evidence type="ECO:0000313" key="3">
    <source>
        <dbReference type="EnsemblPlants" id="Bra020694.1-P"/>
    </source>
</evidence>
<accession>A0A3P6AEV3</accession>
<dbReference type="EnsemblPlants" id="Bra020694.1">
    <property type="protein sequence ID" value="Bra020694.1-P"/>
    <property type="gene ID" value="Bra020694"/>
</dbReference>
<sequence>MTFQFHSLKHVSHIIFRCTGTKVPPLHQPIKLQIVELTFPQPMMNGMVLLTEFSGYAERAARFSCFGSRSFNERTNSSLPVNNGKIINSGKLTRVSSTPALNSFVSPLVPAGEFSRKRKSVTKGKYKETPLLLQLRFGMIP</sequence>
<evidence type="ECO:0000313" key="1">
    <source>
        <dbReference type="EMBL" id="CAG7895632.1"/>
    </source>
</evidence>
<dbReference type="Gramene" id="Bra020694.1">
    <property type="protein sequence ID" value="Bra020694.1-P"/>
    <property type="gene ID" value="Bra020694"/>
</dbReference>
<reference evidence="4" key="1">
    <citation type="journal article" date="2011" name="Nat. Genet.">
        <title>The genome of the mesopolyploid crop species Brassica rapa.</title>
        <authorList>
            <consortium name="Brassica rapa Genome Sequencing Project Consortium"/>
            <person name="Wang X."/>
            <person name="Wang H."/>
            <person name="Wang J."/>
            <person name="Sun R."/>
            <person name="Wu J."/>
            <person name="Liu S."/>
            <person name="Bai Y."/>
            <person name="Mun J.H."/>
            <person name="Bancroft I."/>
            <person name="Cheng F."/>
            <person name="Huang S."/>
            <person name="Li X."/>
            <person name="Hua W."/>
            <person name="Wang J."/>
            <person name="Wang X."/>
            <person name="Freeling M."/>
            <person name="Pires J.C."/>
            <person name="Paterson A.H."/>
            <person name="Chalhoub B."/>
            <person name="Wang B."/>
            <person name="Hayward A."/>
            <person name="Sharpe A.G."/>
            <person name="Park B.S."/>
            <person name="Weisshaar B."/>
            <person name="Liu B."/>
            <person name="Li B."/>
            <person name="Liu B."/>
            <person name="Tong C."/>
            <person name="Song C."/>
            <person name="Duran C."/>
            <person name="Peng C."/>
            <person name="Geng C."/>
            <person name="Koh C."/>
            <person name="Lin C."/>
            <person name="Edwards D."/>
            <person name="Mu D."/>
            <person name="Shen D."/>
            <person name="Soumpourou E."/>
            <person name="Li F."/>
            <person name="Fraser F."/>
            <person name="Conant G."/>
            <person name="Lassalle G."/>
            <person name="King G.J."/>
            <person name="Bonnema G."/>
            <person name="Tang H."/>
            <person name="Wang H."/>
            <person name="Belcram H."/>
            <person name="Zhou H."/>
            <person name="Hirakawa H."/>
            <person name="Abe H."/>
            <person name="Guo H."/>
            <person name="Wang H."/>
            <person name="Jin H."/>
            <person name="Parkin I.A."/>
            <person name="Batley J."/>
            <person name="Kim J.S."/>
            <person name="Just J."/>
            <person name="Li J."/>
            <person name="Xu J."/>
            <person name="Deng J."/>
            <person name="Kim J.A."/>
            <person name="Li J."/>
            <person name="Yu J."/>
            <person name="Meng J."/>
            <person name="Wang J."/>
            <person name="Min J."/>
            <person name="Poulain J."/>
            <person name="Wang J."/>
            <person name="Hatakeyama K."/>
            <person name="Wu K."/>
            <person name="Wang L."/>
            <person name="Fang L."/>
            <person name="Trick M."/>
            <person name="Links M.G."/>
            <person name="Zhao M."/>
            <person name="Jin M."/>
            <person name="Ramchiary N."/>
            <person name="Drou N."/>
            <person name="Berkman P.J."/>
            <person name="Cai Q."/>
            <person name="Huang Q."/>
            <person name="Li R."/>
            <person name="Tabata S."/>
            <person name="Cheng S."/>
            <person name="Zhang S."/>
            <person name="Zhang S."/>
            <person name="Huang S."/>
            <person name="Sato S."/>
            <person name="Sun S."/>
            <person name="Kwon S.J."/>
            <person name="Choi S.R."/>
            <person name="Lee T.H."/>
            <person name="Fan W."/>
            <person name="Zhao X."/>
            <person name="Tan X."/>
            <person name="Xu X."/>
            <person name="Wang Y."/>
            <person name="Qiu Y."/>
            <person name="Yin Y."/>
            <person name="Li Y."/>
            <person name="Du Y."/>
            <person name="Liao Y."/>
            <person name="Lim Y."/>
            <person name="Narusaka Y."/>
            <person name="Wang Y."/>
            <person name="Wang Z."/>
            <person name="Li Z."/>
            <person name="Wang Z."/>
            <person name="Xiong Z."/>
            <person name="Zhang Z."/>
        </authorList>
    </citation>
    <scope>NUCLEOTIDE SEQUENCE [LARGE SCALE GENOMIC DNA]</scope>
    <source>
        <strain evidence="4">cv. Chiifu-401-42</strain>
    </source>
</reference>
<evidence type="ECO:0000313" key="4">
    <source>
        <dbReference type="Proteomes" id="UP000011750"/>
    </source>
</evidence>
<dbReference type="EMBL" id="LR031573">
    <property type="protein sequence ID" value="VDC92266.1"/>
    <property type="molecule type" value="Genomic_DNA"/>
</dbReference>
<dbReference type="EMBL" id="LS974618">
    <property type="protein sequence ID" value="CAG7895632.1"/>
    <property type="molecule type" value="Genomic_DNA"/>
</dbReference>
<reference evidence="3" key="4">
    <citation type="submission" date="2023-03" db="UniProtKB">
        <authorList>
            <consortium name="EnsemblPlants"/>
        </authorList>
    </citation>
    <scope>IDENTIFICATION</scope>
    <source>
        <strain evidence="3">cv. Chiifu-401-42</strain>
    </source>
</reference>
<dbReference type="HOGENOM" id="CLU_1828024_0_0_1"/>
<name>A0A3P6AEV3_BRACM</name>
<evidence type="ECO:0000313" key="2">
    <source>
        <dbReference type="EMBL" id="VDC92266.1"/>
    </source>
</evidence>
<reference evidence="4" key="2">
    <citation type="journal article" date="2018" name="Hortic Res">
        <title>Improved Brassica rapa reference genome by single-molecule sequencing and chromosome conformation capture technologies.</title>
        <authorList>
            <person name="Zhang L."/>
            <person name="Cai X."/>
            <person name="Wu J."/>
            <person name="Liu M."/>
            <person name="Grob S."/>
            <person name="Cheng F."/>
            <person name="Liang J."/>
            <person name="Cai C."/>
            <person name="Liu Z."/>
            <person name="Liu B."/>
            <person name="Wang F."/>
            <person name="Li S."/>
            <person name="Liu F."/>
            <person name="Li X."/>
            <person name="Cheng L."/>
            <person name="Yang W."/>
            <person name="Li M.H."/>
            <person name="Grossniklaus U."/>
            <person name="Zheng H."/>
            <person name="Wang X."/>
        </authorList>
    </citation>
    <scope>NUCLEOTIDE SEQUENCE [LARGE SCALE GENOMIC DNA]</scope>
    <source>
        <strain evidence="4">cv. Chiifu-401-42</strain>
    </source>
</reference>
<dbReference type="Proteomes" id="UP000694005">
    <property type="component" value="Chromosome A02"/>
</dbReference>
<dbReference type="Proteomes" id="UP000011750">
    <property type="component" value="Chromosome A02"/>
</dbReference>
<protein>
    <submittedName>
        <fullName evidence="2 3">Uncharacterized protein</fullName>
    </submittedName>
</protein>